<evidence type="ECO:0000313" key="10">
    <source>
        <dbReference type="Proteomes" id="UP000199517"/>
    </source>
</evidence>
<evidence type="ECO:0000256" key="7">
    <source>
        <dbReference type="SAM" id="Phobius"/>
    </source>
</evidence>
<protein>
    <submittedName>
        <fullName evidence="9">Predicted arabinose efflux permease, MFS family</fullName>
    </submittedName>
</protein>
<name>A0A1I1UDL3_9BURK</name>
<dbReference type="Pfam" id="PF07690">
    <property type="entry name" value="MFS_1"/>
    <property type="match status" value="2"/>
</dbReference>
<accession>A0A1I1UDL3</accession>
<dbReference type="PROSITE" id="PS50850">
    <property type="entry name" value="MFS"/>
    <property type="match status" value="1"/>
</dbReference>
<feature type="transmembrane region" description="Helical" evidence="7">
    <location>
        <begin position="290"/>
        <end position="307"/>
    </location>
</feature>
<dbReference type="InterPro" id="IPR050171">
    <property type="entry name" value="MFS_Transporters"/>
</dbReference>
<evidence type="ECO:0000256" key="2">
    <source>
        <dbReference type="ARBA" id="ARBA00022448"/>
    </source>
</evidence>
<evidence type="ECO:0000259" key="8">
    <source>
        <dbReference type="PROSITE" id="PS50850"/>
    </source>
</evidence>
<feature type="transmembrane region" description="Helical" evidence="7">
    <location>
        <begin position="349"/>
        <end position="372"/>
    </location>
</feature>
<dbReference type="AlphaFoldDB" id="A0A1I1UDL3"/>
<keyword evidence="3" id="KW-1003">Cell membrane</keyword>
<gene>
    <name evidence="9" type="ORF">SAMN04489710_104342</name>
</gene>
<dbReference type="GO" id="GO:0022857">
    <property type="term" value="F:transmembrane transporter activity"/>
    <property type="evidence" value="ECO:0007669"/>
    <property type="project" value="InterPro"/>
</dbReference>
<dbReference type="InterPro" id="IPR036259">
    <property type="entry name" value="MFS_trans_sf"/>
</dbReference>
<sequence>MTDTPASAPPASPGDPGFSFRRIALPAFGPSLLFGLGEGAILPIVPLLARELGASVSMAAFVVTLIGLGSLLNNIPASVITIRWGERWAIVAAGVWSALGMALAVLLPGVVPLAIGCFMVGMSQAVYNLARQSYLTEAVLAAYRARALSTLGGVMRIGMFIGPFLSAAAVHAFGLKAAFGVGIAGVLAAAAIGARLPDLQAPPHPEGAPAPAPVGLGSILADHRKVFLTLGLGVALVSAVRASRQAVIPLWADHLLLAPAVTSMVYGISGGIEMLLFYPAGRVMDLKGRRWVAVPSMAIIGVALLLMPFTTGFATLLVAATAIGFGNGIGSGLIMTLGADFAPRHGRPYFLAVWRFLSDVGGSCGPALLSALVATASLAGGIAVTGLLALAAATMLGVWIPAKTAKGPPR</sequence>
<keyword evidence="6 7" id="KW-0472">Membrane</keyword>
<evidence type="ECO:0000256" key="6">
    <source>
        <dbReference type="ARBA" id="ARBA00023136"/>
    </source>
</evidence>
<dbReference type="RefSeq" id="WP_092950974.1">
    <property type="nucleotide sequence ID" value="NZ_FOMQ01000004.1"/>
</dbReference>
<dbReference type="InterPro" id="IPR001958">
    <property type="entry name" value="Tet-R_TetA/multi-R_MdtG-like"/>
</dbReference>
<keyword evidence="4 7" id="KW-0812">Transmembrane</keyword>
<dbReference type="Proteomes" id="UP000199517">
    <property type="component" value="Unassembled WGS sequence"/>
</dbReference>
<feature type="domain" description="Major facilitator superfamily (MFS) profile" evidence="8">
    <location>
        <begin position="23"/>
        <end position="404"/>
    </location>
</feature>
<evidence type="ECO:0000256" key="5">
    <source>
        <dbReference type="ARBA" id="ARBA00022989"/>
    </source>
</evidence>
<keyword evidence="2" id="KW-0813">Transport</keyword>
<organism evidence="9 10">
    <name type="scientific">Paracidovorax konjaci</name>
    <dbReference type="NCBI Taxonomy" id="32040"/>
    <lineage>
        <taxon>Bacteria</taxon>
        <taxon>Pseudomonadati</taxon>
        <taxon>Pseudomonadota</taxon>
        <taxon>Betaproteobacteria</taxon>
        <taxon>Burkholderiales</taxon>
        <taxon>Comamonadaceae</taxon>
        <taxon>Paracidovorax</taxon>
    </lineage>
</organism>
<feature type="transmembrane region" description="Helical" evidence="7">
    <location>
        <begin position="378"/>
        <end position="400"/>
    </location>
</feature>
<dbReference type="OrthoDB" id="3285241at2"/>
<evidence type="ECO:0000313" key="9">
    <source>
        <dbReference type="EMBL" id="SFD66050.1"/>
    </source>
</evidence>
<dbReference type="EMBL" id="FOMQ01000004">
    <property type="protein sequence ID" value="SFD66050.1"/>
    <property type="molecule type" value="Genomic_DNA"/>
</dbReference>
<dbReference type="STRING" id="32040.SAMN04489710_104342"/>
<evidence type="ECO:0000256" key="4">
    <source>
        <dbReference type="ARBA" id="ARBA00022692"/>
    </source>
</evidence>
<dbReference type="GO" id="GO:0005886">
    <property type="term" value="C:plasma membrane"/>
    <property type="evidence" value="ECO:0007669"/>
    <property type="project" value="UniProtKB-SubCell"/>
</dbReference>
<dbReference type="PRINTS" id="PR01035">
    <property type="entry name" value="TCRTETA"/>
</dbReference>
<reference evidence="10" key="1">
    <citation type="submission" date="2016-10" db="EMBL/GenBank/DDBJ databases">
        <authorList>
            <person name="Varghese N."/>
            <person name="Submissions S."/>
        </authorList>
    </citation>
    <scope>NUCLEOTIDE SEQUENCE [LARGE SCALE GENOMIC DNA]</scope>
    <source>
        <strain evidence="10">DSM 7481</strain>
    </source>
</reference>
<dbReference type="InterPro" id="IPR011701">
    <property type="entry name" value="MFS"/>
</dbReference>
<keyword evidence="5 7" id="KW-1133">Transmembrane helix</keyword>
<comment type="subcellular location">
    <subcellularLocation>
        <location evidence="1">Cell membrane</location>
        <topology evidence="1">Multi-pass membrane protein</topology>
    </subcellularLocation>
</comment>
<feature type="transmembrane region" description="Helical" evidence="7">
    <location>
        <begin position="151"/>
        <end position="171"/>
    </location>
</feature>
<dbReference type="PANTHER" id="PTHR23517">
    <property type="entry name" value="RESISTANCE PROTEIN MDTM, PUTATIVE-RELATED-RELATED"/>
    <property type="match status" value="1"/>
</dbReference>
<dbReference type="PANTHER" id="PTHR23517:SF3">
    <property type="entry name" value="INTEGRAL MEMBRANE TRANSPORT PROTEIN"/>
    <property type="match status" value="1"/>
</dbReference>
<dbReference type="SUPFAM" id="SSF103473">
    <property type="entry name" value="MFS general substrate transporter"/>
    <property type="match status" value="1"/>
</dbReference>
<feature type="transmembrane region" description="Helical" evidence="7">
    <location>
        <begin position="55"/>
        <end position="76"/>
    </location>
</feature>
<evidence type="ECO:0000256" key="3">
    <source>
        <dbReference type="ARBA" id="ARBA00022475"/>
    </source>
</evidence>
<dbReference type="InterPro" id="IPR020846">
    <property type="entry name" value="MFS_dom"/>
</dbReference>
<dbReference type="Gene3D" id="1.20.1250.20">
    <property type="entry name" value="MFS general substrate transporter like domains"/>
    <property type="match status" value="2"/>
</dbReference>
<feature type="transmembrane region" description="Helical" evidence="7">
    <location>
        <begin position="255"/>
        <end position="278"/>
    </location>
</feature>
<feature type="transmembrane region" description="Helical" evidence="7">
    <location>
        <begin position="313"/>
        <end position="337"/>
    </location>
</feature>
<dbReference type="CDD" id="cd17325">
    <property type="entry name" value="MFS_MdtG_SLC18_like"/>
    <property type="match status" value="1"/>
</dbReference>
<proteinExistence type="predicted"/>
<feature type="transmembrane region" description="Helical" evidence="7">
    <location>
        <begin position="27"/>
        <end position="49"/>
    </location>
</feature>
<evidence type="ECO:0000256" key="1">
    <source>
        <dbReference type="ARBA" id="ARBA00004651"/>
    </source>
</evidence>
<keyword evidence="10" id="KW-1185">Reference proteome</keyword>